<comment type="subunit">
    <text evidence="2">Monomer.</text>
</comment>
<dbReference type="GO" id="GO:0045454">
    <property type="term" value="P:cell redox homeostasis"/>
    <property type="evidence" value="ECO:0007669"/>
    <property type="project" value="TreeGrafter"/>
</dbReference>
<dbReference type="InterPro" id="IPR013766">
    <property type="entry name" value="Thioredoxin_domain"/>
</dbReference>
<dbReference type="InterPro" id="IPR000866">
    <property type="entry name" value="AhpC/TSA"/>
</dbReference>
<dbReference type="InterPro" id="IPR036249">
    <property type="entry name" value="Thioredoxin-like_sf"/>
</dbReference>
<proteinExistence type="inferred from homology"/>
<dbReference type="PROSITE" id="PS51352">
    <property type="entry name" value="THIOREDOXIN_2"/>
    <property type="match status" value="1"/>
</dbReference>
<dbReference type="PIRSF" id="PIRSF000239">
    <property type="entry name" value="AHPC"/>
    <property type="match status" value="1"/>
</dbReference>
<comment type="function">
    <text evidence="1">Thiol-specific peroxidase that catalyzes the reduction of hydrogen peroxide and organic hydroperoxides to water and alcohols, respectively. Plays a role in cell protection against oxidative stress by detoxifying peroxides and as sensor of hydrogen peroxide-mediated signaling events.</text>
</comment>
<dbReference type="Gene3D" id="3.40.30.10">
    <property type="entry name" value="Glutaredoxin"/>
    <property type="match status" value="1"/>
</dbReference>
<evidence type="ECO:0000259" key="14">
    <source>
        <dbReference type="PROSITE" id="PS51352"/>
    </source>
</evidence>
<dbReference type="InterPro" id="IPR024706">
    <property type="entry name" value="Peroxiredoxin_AhpC-typ"/>
</dbReference>
<protein>
    <recommendedName>
        <fullName evidence="3">thioredoxin-dependent peroxiredoxin</fullName>
        <ecNumber evidence="3">1.11.1.24</ecNumber>
    </recommendedName>
    <alternativeName>
        <fullName evidence="9">Thioredoxin peroxidase</fullName>
    </alternativeName>
    <alternativeName>
        <fullName evidence="11">Thioredoxin-dependent peroxiredoxin Bcp</fullName>
    </alternativeName>
</protein>
<dbReference type="Pfam" id="PF00578">
    <property type="entry name" value="AhpC-TSA"/>
    <property type="match status" value="1"/>
</dbReference>
<evidence type="ECO:0000256" key="11">
    <source>
        <dbReference type="ARBA" id="ARBA00042639"/>
    </source>
</evidence>
<evidence type="ECO:0000256" key="8">
    <source>
        <dbReference type="ARBA" id="ARBA00023284"/>
    </source>
</evidence>
<evidence type="ECO:0000256" key="5">
    <source>
        <dbReference type="ARBA" id="ARBA00022862"/>
    </source>
</evidence>
<keyword evidence="7" id="KW-1015">Disulfide bond</keyword>
<dbReference type="InterPro" id="IPR050924">
    <property type="entry name" value="Peroxiredoxin_BCP/PrxQ"/>
</dbReference>
<keyword evidence="5" id="KW-0049">Antioxidant</keyword>
<evidence type="ECO:0000256" key="4">
    <source>
        <dbReference type="ARBA" id="ARBA00022559"/>
    </source>
</evidence>
<dbReference type="OrthoDB" id="9812811at2"/>
<evidence type="ECO:0000256" key="7">
    <source>
        <dbReference type="ARBA" id="ARBA00023157"/>
    </source>
</evidence>
<dbReference type="CDD" id="cd03017">
    <property type="entry name" value="PRX_BCP"/>
    <property type="match status" value="1"/>
</dbReference>
<comment type="catalytic activity">
    <reaction evidence="12">
        <text>a hydroperoxide + [thioredoxin]-dithiol = an alcohol + [thioredoxin]-disulfide + H2O</text>
        <dbReference type="Rhea" id="RHEA:62620"/>
        <dbReference type="Rhea" id="RHEA-COMP:10698"/>
        <dbReference type="Rhea" id="RHEA-COMP:10700"/>
        <dbReference type="ChEBI" id="CHEBI:15377"/>
        <dbReference type="ChEBI" id="CHEBI:29950"/>
        <dbReference type="ChEBI" id="CHEBI:30879"/>
        <dbReference type="ChEBI" id="CHEBI:35924"/>
        <dbReference type="ChEBI" id="CHEBI:50058"/>
        <dbReference type="EC" id="1.11.1.24"/>
    </reaction>
</comment>
<keyword evidence="16" id="KW-1185">Reference proteome</keyword>
<comment type="similarity">
    <text evidence="10">Belongs to the peroxiredoxin family. BCP/PrxQ subfamily.</text>
</comment>
<dbReference type="PANTHER" id="PTHR42801">
    <property type="entry name" value="THIOREDOXIN-DEPENDENT PEROXIDE REDUCTASE"/>
    <property type="match status" value="1"/>
</dbReference>
<dbReference type="SUPFAM" id="SSF52833">
    <property type="entry name" value="Thioredoxin-like"/>
    <property type="match status" value="1"/>
</dbReference>
<evidence type="ECO:0000256" key="10">
    <source>
        <dbReference type="ARBA" id="ARBA00038489"/>
    </source>
</evidence>
<evidence type="ECO:0000313" key="15">
    <source>
        <dbReference type="EMBL" id="RFF32742.1"/>
    </source>
</evidence>
<dbReference type="RefSeq" id="WP_116649271.1">
    <property type="nucleotide sequence ID" value="NZ_QUZK01000004.1"/>
</dbReference>
<feature type="active site" description="Cysteine sulfenic acid (-SOH) intermediate; for peroxidase activity" evidence="13">
    <location>
        <position position="45"/>
    </location>
</feature>
<keyword evidence="8" id="KW-0676">Redox-active center</keyword>
<evidence type="ECO:0000313" key="16">
    <source>
        <dbReference type="Proteomes" id="UP000260351"/>
    </source>
</evidence>
<dbReference type="Proteomes" id="UP000260351">
    <property type="component" value="Unassembled WGS sequence"/>
</dbReference>
<evidence type="ECO:0000256" key="9">
    <source>
        <dbReference type="ARBA" id="ARBA00032824"/>
    </source>
</evidence>
<evidence type="ECO:0000256" key="13">
    <source>
        <dbReference type="PIRSR" id="PIRSR000239-1"/>
    </source>
</evidence>
<dbReference type="PANTHER" id="PTHR42801:SF4">
    <property type="entry name" value="AHPC_TSA FAMILY PROTEIN"/>
    <property type="match status" value="1"/>
</dbReference>
<dbReference type="AlphaFoldDB" id="A0A3E1KCQ5"/>
<evidence type="ECO:0000256" key="2">
    <source>
        <dbReference type="ARBA" id="ARBA00011245"/>
    </source>
</evidence>
<comment type="caution">
    <text evidence="15">The sequence shown here is derived from an EMBL/GenBank/DDBJ whole genome shotgun (WGS) entry which is preliminary data.</text>
</comment>
<name>A0A3E1KCQ5_9GAMM</name>
<organism evidence="15 16">
    <name type="scientific">Wenzhouxiangella sediminis</name>
    <dbReference type="NCBI Taxonomy" id="1792836"/>
    <lineage>
        <taxon>Bacteria</taxon>
        <taxon>Pseudomonadati</taxon>
        <taxon>Pseudomonadota</taxon>
        <taxon>Gammaproteobacteria</taxon>
        <taxon>Chromatiales</taxon>
        <taxon>Wenzhouxiangellaceae</taxon>
        <taxon>Wenzhouxiangella</taxon>
    </lineage>
</organism>
<gene>
    <name evidence="15" type="ORF">DZC52_00900</name>
</gene>
<dbReference type="EMBL" id="QUZK01000004">
    <property type="protein sequence ID" value="RFF32742.1"/>
    <property type="molecule type" value="Genomic_DNA"/>
</dbReference>
<reference evidence="15 16" key="1">
    <citation type="submission" date="2018-08" db="EMBL/GenBank/DDBJ databases">
        <title>Wenzhouxiangella salilacus sp. nov., a novel bacterium isolated from a saline lake in Xinjiang Province, China.</title>
        <authorList>
            <person name="Han S."/>
        </authorList>
    </citation>
    <scope>NUCLEOTIDE SEQUENCE [LARGE SCALE GENOMIC DNA]</scope>
    <source>
        <strain evidence="15 16">XDB06</strain>
    </source>
</reference>
<keyword evidence="4" id="KW-0575">Peroxidase</keyword>
<evidence type="ECO:0000256" key="1">
    <source>
        <dbReference type="ARBA" id="ARBA00003330"/>
    </source>
</evidence>
<keyword evidence="6" id="KW-0560">Oxidoreductase</keyword>
<sequence length="149" mass="16831">MTIRIGDTAPDFSLPDQDGREFTLSAHAGRRVLLVFYPGDDTPVCTRQMCDYRDGIEQFSDLGVEVVGISRDDAGSHRQFREKHGLPFTLLSDPDMTVAAEYGCKGLLGMKRGVFLLDEERVVRYAHVESVAVFRRSRDELIEVIQHLE</sequence>
<evidence type="ECO:0000256" key="6">
    <source>
        <dbReference type="ARBA" id="ARBA00023002"/>
    </source>
</evidence>
<evidence type="ECO:0000256" key="3">
    <source>
        <dbReference type="ARBA" id="ARBA00013017"/>
    </source>
</evidence>
<accession>A0A3E1KCQ5</accession>
<dbReference type="GO" id="GO:0008379">
    <property type="term" value="F:thioredoxin peroxidase activity"/>
    <property type="evidence" value="ECO:0007669"/>
    <property type="project" value="TreeGrafter"/>
</dbReference>
<dbReference type="GO" id="GO:0005737">
    <property type="term" value="C:cytoplasm"/>
    <property type="evidence" value="ECO:0007669"/>
    <property type="project" value="TreeGrafter"/>
</dbReference>
<dbReference type="GO" id="GO:0034599">
    <property type="term" value="P:cellular response to oxidative stress"/>
    <property type="evidence" value="ECO:0007669"/>
    <property type="project" value="TreeGrafter"/>
</dbReference>
<evidence type="ECO:0000256" key="12">
    <source>
        <dbReference type="ARBA" id="ARBA00049091"/>
    </source>
</evidence>
<feature type="domain" description="Thioredoxin" evidence="14">
    <location>
        <begin position="3"/>
        <end position="149"/>
    </location>
</feature>
<dbReference type="EC" id="1.11.1.24" evidence="3"/>